<proteinExistence type="predicted"/>
<sequence length="114" mass="13590">MNNDNYANANGELENLHYEIPQRLLRHTPRPREVVFMLTRTQLAIMYITWAVVRHHVHQRVHQLELPFPPYPPHPVWSDEVRVMMILWVARERRMFEMEMAELEYILGLGGAAC</sequence>
<dbReference type="AlphaFoldDB" id="A0A9P7JSU7"/>
<dbReference type="Proteomes" id="UP000823399">
    <property type="component" value="Unassembled WGS sequence"/>
</dbReference>
<name>A0A9P7JSU7_9AGAM</name>
<dbReference type="RefSeq" id="XP_041291193.1">
    <property type="nucleotide sequence ID" value="XM_041441681.1"/>
</dbReference>
<dbReference type="OrthoDB" id="2690494at2759"/>
<comment type="caution">
    <text evidence="1">The sequence shown here is derived from an EMBL/GenBank/DDBJ whole genome shotgun (WGS) entry which is preliminary data.</text>
</comment>
<evidence type="ECO:0000313" key="1">
    <source>
        <dbReference type="EMBL" id="KAG2105439.1"/>
    </source>
</evidence>
<evidence type="ECO:0000313" key="2">
    <source>
        <dbReference type="Proteomes" id="UP000823399"/>
    </source>
</evidence>
<organism evidence="1 2">
    <name type="scientific">Suillus discolor</name>
    <dbReference type="NCBI Taxonomy" id="1912936"/>
    <lineage>
        <taxon>Eukaryota</taxon>
        <taxon>Fungi</taxon>
        <taxon>Dikarya</taxon>
        <taxon>Basidiomycota</taxon>
        <taxon>Agaricomycotina</taxon>
        <taxon>Agaricomycetes</taxon>
        <taxon>Agaricomycetidae</taxon>
        <taxon>Boletales</taxon>
        <taxon>Suillineae</taxon>
        <taxon>Suillaceae</taxon>
        <taxon>Suillus</taxon>
    </lineage>
</organism>
<protein>
    <submittedName>
        <fullName evidence="1">Uncharacterized protein</fullName>
    </submittedName>
</protein>
<reference evidence="1" key="1">
    <citation type="journal article" date="2020" name="New Phytol.">
        <title>Comparative genomics reveals dynamic genome evolution in host specialist ectomycorrhizal fungi.</title>
        <authorList>
            <person name="Lofgren L.A."/>
            <person name="Nguyen N.H."/>
            <person name="Vilgalys R."/>
            <person name="Ruytinx J."/>
            <person name="Liao H.L."/>
            <person name="Branco S."/>
            <person name="Kuo A."/>
            <person name="LaButti K."/>
            <person name="Lipzen A."/>
            <person name="Andreopoulos W."/>
            <person name="Pangilinan J."/>
            <person name="Riley R."/>
            <person name="Hundley H."/>
            <person name="Na H."/>
            <person name="Barry K."/>
            <person name="Grigoriev I.V."/>
            <person name="Stajich J.E."/>
            <person name="Kennedy P.G."/>
        </authorList>
    </citation>
    <scope>NUCLEOTIDE SEQUENCE</scope>
    <source>
        <strain evidence="1">FC423</strain>
    </source>
</reference>
<dbReference type="EMBL" id="JABBWM010000038">
    <property type="protein sequence ID" value="KAG2105439.1"/>
    <property type="molecule type" value="Genomic_DNA"/>
</dbReference>
<gene>
    <name evidence="1" type="ORF">F5147DRAFT_775202</name>
</gene>
<keyword evidence="2" id="KW-1185">Reference proteome</keyword>
<dbReference type="GeneID" id="64703940"/>
<accession>A0A9P7JSU7</accession>